<name>F7XQF7_METZD</name>
<dbReference type="GeneID" id="10822200"/>
<dbReference type="STRING" id="679901.Mzhil_0591"/>
<accession>F7XQF7</accession>
<feature type="coiled-coil region" evidence="1">
    <location>
        <begin position="22"/>
        <end position="63"/>
    </location>
</feature>
<proteinExistence type="predicted"/>
<dbReference type="AlphaFoldDB" id="F7XQF7"/>
<dbReference type="RefSeq" id="WP_013897897.1">
    <property type="nucleotide sequence ID" value="NC_015676.1"/>
</dbReference>
<gene>
    <name evidence="2" type="ordered locus">Mzhil_0591</name>
</gene>
<dbReference type="KEGG" id="mzh:Mzhil_0591"/>
<organism evidence="2 3">
    <name type="scientific">Methanosalsum zhilinae (strain DSM 4017 / NBRC 107636 / OCM 62 / WeN5)</name>
    <name type="common">Methanohalophilus zhilinae</name>
    <dbReference type="NCBI Taxonomy" id="679901"/>
    <lineage>
        <taxon>Archaea</taxon>
        <taxon>Methanobacteriati</taxon>
        <taxon>Methanobacteriota</taxon>
        <taxon>Stenosarchaea group</taxon>
        <taxon>Methanomicrobia</taxon>
        <taxon>Methanosarcinales</taxon>
        <taxon>Methanosarcinaceae</taxon>
        <taxon>Methanosalsum</taxon>
    </lineage>
</organism>
<evidence type="ECO:0000256" key="1">
    <source>
        <dbReference type="SAM" id="Coils"/>
    </source>
</evidence>
<reference evidence="2 3" key="1">
    <citation type="submission" date="2010-07" db="EMBL/GenBank/DDBJ databases">
        <title>The complete genome of Methanosalsum zhilinae DSM 4017.</title>
        <authorList>
            <consortium name="US DOE Joint Genome Institute (JGI-PGF)"/>
            <person name="Lucas S."/>
            <person name="Copeland A."/>
            <person name="Lapidus A."/>
            <person name="Glavina del Rio T."/>
            <person name="Dalin E."/>
            <person name="Tice H."/>
            <person name="Bruce D."/>
            <person name="Goodwin L."/>
            <person name="Pitluck S."/>
            <person name="Kyrpides N."/>
            <person name="Mavromatis K."/>
            <person name="Ovchinnikova G."/>
            <person name="Daligault H."/>
            <person name="Detter J.C."/>
            <person name="Han C."/>
            <person name="Tapia R."/>
            <person name="Larimer F."/>
            <person name="Land M."/>
            <person name="Hauser L."/>
            <person name="Markowitz V."/>
            <person name="Cheng J.-F."/>
            <person name="Hugenholtz P."/>
            <person name="Woyke T."/>
            <person name="Wu D."/>
            <person name="Spring S."/>
            <person name="Schueler E."/>
            <person name="Brambilla E."/>
            <person name="Klenk H.-P."/>
            <person name="Eisen J.A."/>
        </authorList>
    </citation>
    <scope>NUCLEOTIDE SEQUENCE [LARGE SCALE GENOMIC DNA]</scope>
    <source>
        <strain evidence="3">DSM 4017 / NBRC 107636 / OCM 62 / WeN5</strain>
    </source>
</reference>
<evidence type="ECO:0000313" key="2">
    <source>
        <dbReference type="EMBL" id="AEH60458.1"/>
    </source>
</evidence>
<dbReference type="OrthoDB" id="147486at2157"/>
<evidence type="ECO:0008006" key="4">
    <source>
        <dbReference type="Google" id="ProtNLM"/>
    </source>
</evidence>
<keyword evidence="1" id="KW-0175">Coiled coil</keyword>
<evidence type="ECO:0000313" key="3">
    <source>
        <dbReference type="Proteomes" id="UP000006622"/>
    </source>
</evidence>
<keyword evidence="3" id="KW-1185">Reference proteome</keyword>
<dbReference type="HOGENOM" id="CLU_1275351_0_0_2"/>
<dbReference type="Proteomes" id="UP000006622">
    <property type="component" value="Chromosome"/>
</dbReference>
<protein>
    <recommendedName>
        <fullName evidence="4">Phosphoserine phosphatase</fullName>
    </recommendedName>
</protein>
<sequence length="216" mass="25276">MNECGVNCPEILDVSRLIDGVIEKHNKFLSEYEQEFKELDEKVKSLDEKIAAAKSKKEFVIERSEILKEKRQQIYYQAEQLLKDTLSDTPDLDKKLKSEIYTNFKKSRNSKKIEDEQRAVDILFGNIEKLPSNDQNISSPITSIKKKVQESIEATKEFSSIDGTEFSIEKDIAIMAEERDKILPRHKWLDKRIESHREALSYWKTQNNNYETNLVV</sequence>
<dbReference type="EMBL" id="CP002101">
    <property type="protein sequence ID" value="AEH60458.1"/>
    <property type="molecule type" value="Genomic_DNA"/>
</dbReference>